<dbReference type="OrthoDB" id="950459at2"/>
<reference evidence="1 2" key="1">
    <citation type="submission" date="2016-10" db="EMBL/GenBank/DDBJ databases">
        <authorList>
            <person name="de Groot N.N."/>
        </authorList>
    </citation>
    <scope>NUCLEOTIDE SEQUENCE [LARGE SCALE GENOMIC DNA]</scope>
    <source>
        <strain evidence="1 2">47C3B</strain>
    </source>
</reference>
<proteinExistence type="predicted"/>
<dbReference type="Proteomes" id="UP000199072">
    <property type="component" value="Unassembled WGS sequence"/>
</dbReference>
<keyword evidence="2" id="KW-1185">Reference proteome</keyword>
<dbReference type="InterPro" id="IPR045788">
    <property type="entry name" value="MobC_2"/>
</dbReference>
<dbReference type="Pfam" id="PF19514">
    <property type="entry name" value="MobC_2"/>
    <property type="match status" value="1"/>
</dbReference>
<accession>A0A1G7IKM2</accession>
<protein>
    <recommendedName>
        <fullName evidence="3">Mobilisation protein (MobC)</fullName>
    </recommendedName>
</protein>
<gene>
    <name evidence="1" type="ORF">SAMN05216464_11369</name>
</gene>
<name>A0A1G7IKM2_9SPHI</name>
<evidence type="ECO:0000313" key="2">
    <source>
        <dbReference type="Proteomes" id="UP000199072"/>
    </source>
</evidence>
<organism evidence="1 2">
    <name type="scientific">Mucilaginibacter pineti</name>
    <dbReference type="NCBI Taxonomy" id="1391627"/>
    <lineage>
        <taxon>Bacteria</taxon>
        <taxon>Pseudomonadati</taxon>
        <taxon>Bacteroidota</taxon>
        <taxon>Sphingobacteriia</taxon>
        <taxon>Sphingobacteriales</taxon>
        <taxon>Sphingobacteriaceae</taxon>
        <taxon>Mucilaginibacter</taxon>
    </lineage>
</organism>
<evidence type="ECO:0008006" key="3">
    <source>
        <dbReference type="Google" id="ProtNLM"/>
    </source>
</evidence>
<evidence type="ECO:0000313" key="1">
    <source>
        <dbReference type="EMBL" id="SDF13282.1"/>
    </source>
</evidence>
<dbReference type="RefSeq" id="WP_091153169.1">
    <property type="nucleotide sequence ID" value="NZ_FNAI01000013.1"/>
</dbReference>
<dbReference type="AlphaFoldDB" id="A0A1G7IKM2"/>
<sequence length="130" mass="15285">MTEEKKTGRTRIIGLRLTTEEYGAVEKNWKNSTIRRLSEFVRRILFGKAVTTYSRNQSLDDLVAELVQLRKELNAIGVNINQAVHRLHTLDYVPQMTSWIEAFEHDRDSLFARVEEIKIRINLISDQWLQ</sequence>
<dbReference type="EMBL" id="FNAI01000013">
    <property type="protein sequence ID" value="SDF13282.1"/>
    <property type="molecule type" value="Genomic_DNA"/>
</dbReference>
<dbReference type="STRING" id="1391627.SAMN05216464_11369"/>